<evidence type="ECO:0000313" key="3">
    <source>
        <dbReference type="EMBL" id="RSX55390.1"/>
    </source>
</evidence>
<dbReference type="AlphaFoldDB" id="A0A430FRB7"/>
<dbReference type="OrthoDB" id="8878147at2"/>
<keyword evidence="3" id="KW-0418">Kinase</keyword>
<dbReference type="CDD" id="cd16935">
    <property type="entry name" value="HATPase_AgrC-ComD-like"/>
    <property type="match status" value="1"/>
</dbReference>
<protein>
    <submittedName>
        <fullName evidence="3">Histidine kinase-, DNA gyrase B-, and HSP90-like ATPase</fullName>
    </submittedName>
</protein>
<dbReference type="RefSeq" id="WP_125968563.1">
    <property type="nucleotide sequence ID" value="NZ_QXGK01000012.1"/>
</dbReference>
<evidence type="ECO:0000259" key="2">
    <source>
        <dbReference type="Pfam" id="PF14501"/>
    </source>
</evidence>
<reference evidence="3 4" key="1">
    <citation type="submission" date="2018-09" db="EMBL/GenBank/DDBJ databases">
        <title>Characterization of the phylogenetic diversity of five novel species belonging to the genus Bifidobacterium.</title>
        <authorList>
            <person name="Lugli G.A."/>
            <person name="Duranti S."/>
            <person name="Milani C."/>
        </authorList>
    </citation>
    <scope>NUCLEOTIDE SEQUENCE [LARGE SCALE GENOMIC DNA]</scope>
    <source>
        <strain evidence="3 4">2033B</strain>
    </source>
</reference>
<feature type="transmembrane region" description="Helical" evidence="1">
    <location>
        <begin position="169"/>
        <end position="191"/>
    </location>
</feature>
<keyword evidence="1" id="KW-0812">Transmembrane</keyword>
<feature type="transmembrane region" description="Helical" evidence="1">
    <location>
        <begin position="81"/>
        <end position="102"/>
    </location>
</feature>
<dbReference type="GO" id="GO:0016301">
    <property type="term" value="F:kinase activity"/>
    <property type="evidence" value="ECO:0007669"/>
    <property type="project" value="UniProtKB-KW"/>
</dbReference>
<sequence>MIASIHVAATVPAVASPVPSILAAIYVVAPPLAFLYDSSTIAPLTPSTLLIVLAEHATLVPAIVLCFAIAWDLLRVPHRMVVVSTVAAVVGYLLASVWLYFFAPVSDVVGASLSLAFAAFVCLWFWHVTDLDLPRALFTSLSCAAMMAVCVFVGQMADMVANDEWRALGPYSSFAGVIAEYGLAVAAVALLWRPARTMMPRILRSPVIEPVAWRVLWLAPFGLYVLLMMYHGRQMDVMTDATAQLGVFAVTMYCALLLMLYWLLAKVDCEASRRVEAEQSARQLELGRAQVRSLTDRMAQARRSRHDLRQHMVALHGYARNDDLPGLRRYLDAMVADLGVDEPLAVCDHVVVNAVVSYYVAAVRSLGVRPDVRLDVPADLSFDATDLTVVFGNLLENALAALRGQCAQEARPAFLTVRSRTGRGGELFLTIDNSFVGGPRRDRSGHWLSSHHDGAGVGLESVRSTVERLGGEMRVDASDGIFRVSIMLPDGGRTAVAA</sequence>
<feature type="transmembrane region" description="Helical" evidence="1">
    <location>
        <begin position="108"/>
        <end position="126"/>
    </location>
</feature>
<dbReference type="SUPFAM" id="SSF55874">
    <property type="entry name" value="ATPase domain of HSP90 chaperone/DNA topoisomerase II/histidine kinase"/>
    <property type="match status" value="1"/>
</dbReference>
<evidence type="ECO:0000256" key="1">
    <source>
        <dbReference type="SAM" id="Phobius"/>
    </source>
</evidence>
<feature type="transmembrane region" description="Helical" evidence="1">
    <location>
        <begin position="7"/>
        <end position="29"/>
    </location>
</feature>
<keyword evidence="1" id="KW-0472">Membrane</keyword>
<proteinExistence type="predicted"/>
<feature type="transmembrane region" description="Helical" evidence="1">
    <location>
        <begin position="243"/>
        <end position="264"/>
    </location>
</feature>
<dbReference type="InterPro" id="IPR032834">
    <property type="entry name" value="NatK-like_C"/>
</dbReference>
<feature type="transmembrane region" description="Helical" evidence="1">
    <location>
        <begin position="138"/>
        <end position="157"/>
    </location>
</feature>
<accession>A0A430FRB7</accession>
<keyword evidence="3" id="KW-0808">Transferase</keyword>
<keyword evidence="1" id="KW-1133">Transmembrane helix</keyword>
<keyword evidence="4" id="KW-1185">Reference proteome</keyword>
<organism evidence="3 4">
    <name type="scientific">Bifidobacterium samirii</name>
    <dbReference type="NCBI Taxonomy" id="2306974"/>
    <lineage>
        <taxon>Bacteria</taxon>
        <taxon>Bacillati</taxon>
        <taxon>Actinomycetota</taxon>
        <taxon>Actinomycetes</taxon>
        <taxon>Bifidobacteriales</taxon>
        <taxon>Bifidobacteriaceae</taxon>
        <taxon>Bifidobacterium</taxon>
    </lineage>
</organism>
<dbReference type="Proteomes" id="UP000287470">
    <property type="component" value="Unassembled WGS sequence"/>
</dbReference>
<dbReference type="EMBL" id="QXGK01000012">
    <property type="protein sequence ID" value="RSX55390.1"/>
    <property type="molecule type" value="Genomic_DNA"/>
</dbReference>
<dbReference type="Pfam" id="PF14501">
    <property type="entry name" value="HATPase_c_5"/>
    <property type="match status" value="1"/>
</dbReference>
<feature type="domain" description="Sensor histidine kinase NatK-like C-terminal" evidence="2">
    <location>
        <begin position="384"/>
        <end position="489"/>
    </location>
</feature>
<name>A0A430FRB7_9BIFI</name>
<dbReference type="InterPro" id="IPR036890">
    <property type="entry name" value="HATPase_C_sf"/>
</dbReference>
<feature type="transmembrane region" description="Helical" evidence="1">
    <location>
        <begin position="49"/>
        <end position="74"/>
    </location>
</feature>
<comment type="caution">
    <text evidence="3">The sequence shown here is derived from an EMBL/GenBank/DDBJ whole genome shotgun (WGS) entry which is preliminary data.</text>
</comment>
<evidence type="ECO:0000313" key="4">
    <source>
        <dbReference type="Proteomes" id="UP000287470"/>
    </source>
</evidence>
<feature type="transmembrane region" description="Helical" evidence="1">
    <location>
        <begin position="211"/>
        <end position="231"/>
    </location>
</feature>
<dbReference type="Gene3D" id="3.30.565.10">
    <property type="entry name" value="Histidine kinase-like ATPase, C-terminal domain"/>
    <property type="match status" value="1"/>
</dbReference>
<gene>
    <name evidence="3" type="ORF">D2E24_1294</name>
</gene>